<feature type="short sequence motif" description="'HIGH' region" evidence="7">
    <location>
        <begin position="10"/>
        <end position="20"/>
    </location>
</feature>
<feature type="binding site" evidence="7">
    <location>
        <position position="117"/>
    </location>
    <ligand>
        <name>Zn(2+)</name>
        <dbReference type="ChEBI" id="CHEBI:29105"/>
    </ligand>
</feature>
<comment type="function">
    <text evidence="7">Catalyzes the tRNA-independent activation of glutamate in presence of ATP and the subsequent transfer of glutamate onto a tRNA(Asp). Glutamate is transferred on the 2-amino-5-(4,5-dihydroxy-2-cyclopenten-1-yl) moiety of the queuosine in the wobble position of the QUC anticodon.</text>
</comment>
<evidence type="ECO:0000256" key="6">
    <source>
        <dbReference type="ARBA" id="ARBA00023146"/>
    </source>
</evidence>
<evidence type="ECO:0000313" key="11">
    <source>
        <dbReference type="Proteomes" id="UP000199527"/>
    </source>
</evidence>
<name>A0A1G8M8R1_9GAMM</name>
<evidence type="ECO:0000256" key="5">
    <source>
        <dbReference type="ARBA" id="ARBA00022840"/>
    </source>
</evidence>
<dbReference type="Gene3D" id="3.40.50.620">
    <property type="entry name" value="HUPs"/>
    <property type="match status" value="1"/>
</dbReference>
<feature type="short sequence motif" description="'KMSKS' region" evidence="7">
    <location>
        <begin position="226"/>
        <end position="230"/>
    </location>
</feature>
<dbReference type="GO" id="GO:0008270">
    <property type="term" value="F:zinc ion binding"/>
    <property type="evidence" value="ECO:0007669"/>
    <property type="project" value="UniProtKB-UniRule"/>
</dbReference>
<dbReference type="InterPro" id="IPR022380">
    <property type="entry name" value="Glu-Q_tRNA(Asp)_Synthase"/>
</dbReference>
<keyword evidence="3 7" id="KW-0547">Nucleotide-binding</keyword>
<organism evidence="10 11">
    <name type="scientific">Ferrimonas sediminum</name>
    <dbReference type="NCBI Taxonomy" id="718193"/>
    <lineage>
        <taxon>Bacteria</taxon>
        <taxon>Pseudomonadati</taxon>
        <taxon>Pseudomonadota</taxon>
        <taxon>Gammaproteobacteria</taxon>
        <taxon>Alteromonadales</taxon>
        <taxon>Ferrimonadaceae</taxon>
        <taxon>Ferrimonas</taxon>
    </lineage>
</organism>
<gene>
    <name evidence="7" type="primary">gluQ</name>
    <name evidence="10" type="ORF">SAMN04488540_102304</name>
</gene>
<dbReference type="FunFam" id="3.40.50.620:FF:000093">
    <property type="entry name" value="Glutamyl-Q tRNA(Asp) synthetase"/>
    <property type="match status" value="1"/>
</dbReference>
<dbReference type="GO" id="GO:0004818">
    <property type="term" value="F:glutamate-tRNA ligase activity"/>
    <property type="evidence" value="ECO:0007669"/>
    <property type="project" value="TreeGrafter"/>
</dbReference>
<dbReference type="GO" id="GO:0006424">
    <property type="term" value="P:glutamyl-tRNA aminoacylation"/>
    <property type="evidence" value="ECO:0007669"/>
    <property type="project" value="InterPro"/>
</dbReference>
<dbReference type="AlphaFoldDB" id="A0A1G8M8R1"/>
<reference evidence="11" key="1">
    <citation type="submission" date="2016-10" db="EMBL/GenBank/DDBJ databases">
        <authorList>
            <person name="Varghese N."/>
            <person name="Submissions S."/>
        </authorList>
    </citation>
    <scope>NUCLEOTIDE SEQUENCE [LARGE SCALE GENOMIC DNA]</scope>
    <source>
        <strain evidence="11">DSM 23317</strain>
    </source>
</reference>
<comment type="similarity">
    <text evidence="7">Belongs to the class-I aminoacyl-tRNA synthetase family. GluQ subfamily.</text>
</comment>
<evidence type="ECO:0000256" key="2">
    <source>
        <dbReference type="ARBA" id="ARBA00022723"/>
    </source>
</evidence>
<dbReference type="InterPro" id="IPR000924">
    <property type="entry name" value="Glu/Gln-tRNA-synth"/>
</dbReference>
<evidence type="ECO:0000259" key="9">
    <source>
        <dbReference type="Pfam" id="PF00749"/>
    </source>
</evidence>
<feature type="binding site" evidence="7">
    <location>
        <position position="188"/>
    </location>
    <ligand>
        <name>L-glutamate</name>
        <dbReference type="ChEBI" id="CHEBI:29985"/>
    </ligand>
</feature>
<dbReference type="GO" id="GO:0006400">
    <property type="term" value="P:tRNA modification"/>
    <property type="evidence" value="ECO:0007669"/>
    <property type="project" value="InterPro"/>
</dbReference>
<keyword evidence="2 7" id="KW-0479">Metal-binding</keyword>
<feature type="binding site" evidence="7">
    <location>
        <position position="101"/>
    </location>
    <ligand>
        <name>Zn(2+)</name>
        <dbReference type="ChEBI" id="CHEBI:29105"/>
    </ligand>
</feature>
<evidence type="ECO:0000256" key="3">
    <source>
        <dbReference type="ARBA" id="ARBA00022741"/>
    </source>
</evidence>
<evidence type="ECO:0000256" key="8">
    <source>
        <dbReference type="RuleBase" id="RU363037"/>
    </source>
</evidence>
<dbReference type="PANTHER" id="PTHR43311:SF1">
    <property type="entry name" value="GLUTAMYL-Q TRNA(ASP) SYNTHETASE"/>
    <property type="match status" value="1"/>
</dbReference>
<dbReference type="HAMAP" id="MF_01428">
    <property type="entry name" value="Glu_Q_tRNA_synth"/>
    <property type="match status" value="1"/>
</dbReference>
<comment type="cofactor">
    <cofactor evidence="7">
        <name>Zn(2+)</name>
        <dbReference type="ChEBI" id="CHEBI:29105"/>
    </cofactor>
    <text evidence="7">Binds 1 zinc ion per subunit.</text>
</comment>
<dbReference type="NCBIfam" id="TIGR03838">
    <property type="entry name" value="queuosine_YadB"/>
    <property type="match status" value="1"/>
</dbReference>
<feature type="binding site" evidence="7">
    <location>
        <position position="229"/>
    </location>
    <ligand>
        <name>ATP</name>
        <dbReference type="ChEBI" id="CHEBI:30616"/>
    </ligand>
</feature>
<evidence type="ECO:0000256" key="1">
    <source>
        <dbReference type="ARBA" id="ARBA00022598"/>
    </source>
</evidence>
<keyword evidence="1 7" id="KW-0436">Ligase</keyword>
<dbReference type="EC" id="6.1.1.-" evidence="7"/>
<feature type="domain" description="Glutamyl/glutaminyl-tRNA synthetase class Ib catalytic" evidence="9">
    <location>
        <begin position="7"/>
        <end position="232"/>
    </location>
</feature>
<accession>A0A1G8M8R1</accession>
<feature type="binding site" evidence="7">
    <location>
        <position position="113"/>
    </location>
    <ligand>
        <name>Zn(2+)</name>
        <dbReference type="ChEBI" id="CHEBI:29105"/>
    </ligand>
</feature>
<dbReference type="PRINTS" id="PR00987">
    <property type="entry name" value="TRNASYNTHGLU"/>
</dbReference>
<feature type="binding site" evidence="7">
    <location>
        <position position="43"/>
    </location>
    <ligand>
        <name>L-glutamate</name>
        <dbReference type="ChEBI" id="CHEBI:29985"/>
    </ligand>
</feature>
<dbReference type="GO" id="GO:0005829">
    <property type="term" value="C:cytosol"/>
    <property type="evidence" value="ECO:0007669"/>
    <property type="project" value="TreeGrafter"/>
</dbReference>
<keyword evidence="8" id="KW-0648">Protein biosynthesis</keyword>
<dbReference type="InterPro" id="IPR049940">
    <property type="entry name" value="GluQ/Sye"/>
</dbReference>
<feature type="binding site" evidence="7">
    <location>
        <position position="99"/>
    </location>
    <ligand>
        <name>Zn(2+)</name>
        <dbReference type="ChEBI" id="CHEBI:29105"/>
    </ligand>
</feature>
<dbReference type="InterPro" id="IPR014729">
    <property type="entry name" value="Rossmann-like_a/b/a_fold"/>
</dbReference>
<dbReference type="NCBIfam" id="NF004314">
    <property type="entry name" value="PRK05710.1-3"/>
    <property type="match status" value="1"/>
</dbReference>
<keyword evidence="11" id="KW-1185">Reference proteome</keyword>
<dbReference type="Proteomes" id="UP000199527">
    <property type="component" value="Unassembled WGS sequence"/>
</dbReference>
<dbReference type="PANTHER" id="PTHR43311">
    <property type="entry name" value="GLUTAMATE--TRNA LIGASE"/>
    <property type="match status" value="1"/>
</dbReference>
<sequence length="295" mass="32508">MTDYIGRFAPSPSGPLHFGSLVAALGSWLRARSQQGQWLLRVEDIDPPREVAGAADDILHTLEGFGLHWDGSVLYQSDRHHAYDRTLDWLRHNGLAYHCDCTRKRIRSLGGHYDGHCRQRHLAGTNCATRFRNLSPTEQFDDRLLGPIHTDPAFAGEDFIIHRRDGLYAYQLAVVVDDAFQGITEVVRGNDLLDTTVRQLSLFQALGLTAPDYLHLPLAVQSDGNKLSKQNHAPAIDPGQPGSTLSRALAFLGLPLPATLVGAPVEEQLLWATDAFSLGALPQQRQIEIGPESGK</sequence>
<evidence type="ECO:0000313" key="10">
    <source>
        <dbReference type="EMBL" id="SDI64312.1"/>
    </source>
</evidence>
<dbReference type="OrthoDB" id="9807503at2"/>
<keyword evidence="6 7" id="KW-0030">Aminoacyl-tRNA synthetase</keyword>
<dbReference type="SUPFAM" id="SSF52374">
    <property type="entry name" value="Nucleotidylyl transferase"/>
    <property type="match status" value="1"/>
</dbReference>
<dbReference type="GO" id="GO:0005524">
    <property type="term" value="F:ATP binding"/>
    <property type="evidence" value="ECO:0007669"/>
    <property type="project" value="UniProtKB-KW"/>
</dbReference>
<keyword evidence="5 7" id="KW-0067">ATP-binding</keyword>
<evidence type="ECO:0000256" key="7">
    <source>
        <dbReference type="HAMAP-Rule" id="MF_01428"/>
    </source>
</evidence>
<protein>
    <recommendedName>
        <fullName evidence="7">Glutamyl-Q tRNA(Asp) synthetase</fullName>
        <shortName evidence="7">Glu-Q-RSs</shortName>
        <ecNumber evidence="7">6.1.1.-</ecNumber>
    </recommendedName>
</protein>
<dbReference type="InterPro" id="IPR020058">
    <property type="entry name" value="Glu/Gln-tRNA-synth_Ib_cat-dom"/>
</dbReference>
<feature type="binding site" evidence="7">
    <location>
        <position position="170"/>
    </location>
    <ligand>
        <name>L-glutamate</name>
        <dbReference type="ChEBI" id="CHEBI:29985"/>
    </ligand>
</feature>
<dbReference type="RefSeq" id="WP_090362323.1">
    <property type="nucleotide sequence ID" value="NZ_FNEM01000002.1"/>
</dbReference>
<dbReference type="EMBL" id="FNEM01000002">
    <property type="protein sequence ID" value="SDI64312.1"/>
    <property type="molecule type" value="Genomic_DNA"/>
</dbReference>
<proteinExistence type="inferred from homology"/>
<feature type="binding site" evidence="7">
    <location>
        <begin position="7"/>
        <end position="11"/>
    </location>
    <ligand>
        <name>L-glutamate</name>
        <dbReference type="ChEBI" id="CHEBI:29985"/>
    </ligand>
</feature>
<keyword evidence="4 7" id="KW-0862">Zinc</keyword>
<dbReference type="Pfam" id="PF00749">
    <property type="entry name" value="tRNA-synt_1c"/>
    <property type="match status" value="1"/>
</dbReference>
<evidence type="ECO:0000256" key="4">
    <source>
        <dbReference type="ARBA" id="ARBA00022833"/>
    </source>
</evidence>